<evidence type="ECO:0000313" key="1">
    <source>
        <dbReference type="EMBL" id="KAF9648997.1"/>
    </source>
</evidence>
<protein>
    <submittedName>
        <fullName evidence="1">Uncharacterized protein</fullName>
    </submittedName>
</protein>
<gene>
    <name evidence="1" type="ORF">BDM02DRAFT_3084095</name>
</gene>
<dbReference type="Proteomes" id="UP000886501">
    <property type="component" value="Unassembled WGS sequence"/>
</dbReference>
<evidence type="ECO:0000313" key="2">
    <source>
        <dbReference type="Proteomes" id="UP000886501"/>
    </source>
</evidence>
<sequence length="64" mass="7189">GISQKINPDDGQNPRICPRCNNVAVLSAKKKTYFELCCVPVFPMSSKHVWVCGICQWRVPLQQG</sequence>
<feature type="non-terminal residue" evidence="1">
    <location>
        <position position="1"/>
    </location>
</feature>
<reference evidence="1" key="2">
    <citation type="journal article" date="2020" name="Nat. Commun.">
        <title>Large-scale genome sequencing of mycorrhizal fungi provides insights into the early evolution of symbiotic traits.</title>
        <authorList>
            <person name="Miyauchi S."/>
            <person name="Kiss E."/>
            <person name="Kuo A."/>
            <person name="Drula E."/>
            <person name="Kohler A."/>
            <person name="Sanchez-Garcia M."/>
            <person name="Morin E."/>
            <person name="Andreopoulos B."/>
            <person name="Barry K.W."/>
            <person name="Bonito G."/>
            <person name="Buee M."/>
            <person name="Carver A."/>
            <person name="Chen C."/>
            <person name="Cichocki N."/>
            <person name="Clum A."/>
            <person name="Culley D."/>
            <person name="Crous P.W."/>
            <person name="Fauchery L."/>
            <person name="Girlanda M."/>
            <person name="Hayes R.D."/>
            <person name="Keri Z."/>
            <person name="LaButti K."/>
            <person name="Lipzen A."/>
            <person name="Lombard V."/>
            <person name="Magnuson J."/>
            <person name="Maillard F."/>
            <person name="Murat C."/>
            <person name="Nolan M."/>
            <person name="Ohm R.A."/>
            <person name="Pangilinan J."/>
            <person name="Pereira M.F."/>
            <person name="Perotto S."/>
            <person name="Peter M."/>
            <person name="Pfister S."/>
            <person name="Riley R."/>
            <person name="Sitrit Y."/>
            <person name="Stielow J.B."/>
            <person name="Szollosi G."/>
            <person name="Zifcakova L."/>
            <person name="Stursova M."/>
            <person name="Spatafora J.W."/>
            <person name="Tedersoo L."/>
            <person name="Vaario L.M."/>
            <person name="Yamada A."/>
            <person name="Yan M."/>
            <person name="Wang P."/>
            <person name="Xu J."/>
            <person name="Bruns T."/>
            <person name="Baldrian P."/>
            <person name="Vilgalys R."/>
            <person name="Dunand C."/>
            <person name="Henrissat B."/>
            <person name="Grigoriev I.V."/>
            <person name="Hibbett D."/>
            <person name="Nagy L.G."/>
            <person name="Martin F.M."/>
        </authorList>
    </citation>
    <scope>NUCLEOTIDE SEQUENCE</scope>
    <source>
        <strain evidence="1">P2</strain>
    </source>
</reference>
<accession>A0ACB6ZHG8</accession>
<keyword evidence="2" id="KW-1185">Reference proteome</keyword>
<dbReference type="EMBL" id="MU118004">
    <property type="protein sequence ID" value="KAF9648997.1"/>
    <property type="molecule type" value="Genomic_DNA"/>
</dbReference>
<feature type="non-terminal residue" evidence="1">
    <location>
        <position position="64"/>
    </location>
</feature>
<comment type="caution">
    <text evidence="1">The sequence shown here is derived from an EMBL/GenBank/DDBJ whole genome shotgun (WGS) entry which is preliminary data.</text>
</comment>
<proteinExistence type="predicted"/>
<reference evidence="1" key="1">
    <citation type="submission" date="2019-10" db="EMBL/GenBank/DDBJ databases">
        <authorList>
            <consortium name="DOE Joint Genome Institute"/>
            <person name="Kuo A."/>
            <person name="Miyauchi S."/>
            <person name="Kiss E."/>
            <person name="Drula E."/>
            <person name="Kohler A."/>
            <person name="Sanchez-Garcia M."/>
            <person name="Andreopoulos B."/>
            <person name="Barry K.W."/>
            <person name="Bonito G."/>
            <person name="Buee M."/>
            <person name="Carver A."/>
            <person name="Chen C."/>
            <person name="Cichocki N."/>
            <person name="Clum A."/>
            <person name="Culley D."/>
            <person name="Crous P.W."/>
            <person name="Fauchery L."/>
            <person name="Girlanda M."/>
            <person name="Hayes R."/>
            <person name="Keri Z."/>
            <person name="Labutti K."/>
            <person name="Lipzen A."/>
            <person name="Lombard V."/>
            <person name="Magnuson J."/>
            <person name="Maillard F."/>
            <person name="Morin E."/>
            <person name="Murat C."/>
            <person name="Nolan M."/>
            <person name="Ohm R."/>
            <person name="Pangilinan J."/>
            <person name="Pereira M."/>
            <person name="Perotto S."/>
            <person name="Peter M."/>
            <person name="Riley R."/>
            <person name="Sitrit Y."/>
            <person name="Stielow B."/>
            <person name="Szollosi G."/>
            <person name="Zifcakova L."/>
            <person name="Stursova M."/>
            <person name="Spatafora J.W."/>
            <person name="Tedersoo L."/>
            <person name="Vaario L.-M."/>
            <person name="Yamada A."/>
            <person name="Yan M."/>
            <person name="Wang P."/>
            <person name="Xu J."/>
            <person name="Bruns T."/>
            <person name="Baldrian P."/>
            <person name="Vilgalys R."/>
            <person name="Henrissat B."/>
            <person name="Grigoriev I.V."/>
            <person name="Hibbett D."/>
            <person name="Nagy L.G."/>
            <person name="Martin F.M."/>
        </authorList>
    </citation>
    <scope>NUCLEOTIDE SEQUENCE</scope>
    <source>
        <strain evidence="1">P2</strain>
    </source>
</reference>
<organism evidence="1 2">
    <name type="scientific">Thelephora ganbajun</name>
    <name type="common">Ganba fungus</name>
    <dbReference type="NCBI Taxonomy" id="370292"/>
    <lineage>
        <taxon>Eukaryota</taxon>
        <taxon>Fungi</taxon>
        <taxon>Dikarya</taxon>
        <taxon>Basidiomycota</taxon>
        <taxon>Agaricomycotina</taxon>
        <taxon>Agaricomycetes</taxon>
        <taxon>Thelephorales</taxon>
        <taxon>Thelephoraceae</taxon>
        <taxon>Thelephora</taxon>
    </lineage>
</organism>
<name>A0ACB6ZHG8_THEGA</name>